<organism evidence="1 2">
    <name type="scientific">Puccinia striiformis f. sp. tritici PST-78</name>
    <dbReference type="NCBI Taxonomy" id="1165861"/>
    <lineage>
        <taxon>Eukaryota</taxon>
        <taxon>Fungi</taxon>
        <taxon>Dikarya</taxon>
        <taxon>Basidiomycota</taxon>
        <taxon>Pucciniomycotina</taxon>
        <taxon>Pucciniomycetes</taxon>
        <taxon>Pucciniales</taxon>
        <taxon>Pucciniaceae</taxon>
        <taxon>Puccinia</taxon>
    </lineage>
</organism>
<dbReference type="STRING" id="1165861.A0A0L0UMT4"/>
<evidence type="ECO:0000313" key="1">
    <source>
        <dbReference type="EMBL" id="KNE88362.1"/>
    </source>
</evidence>
<feature type="non-terminal residue" evidence="1">
    <location>
        <position position="160"/>
    </location>
</feature>
<comment type="caution">
    <text evidence="1">The sequence shown here is derived from an EMBL/GenBank/DDBJ whole genome shotgun (WGS) entry which is preliminary data.</text>
</comment>
<dbReference type="AlphaFoldDB" id="A0A0L0UMT4"/>
<accession>A0A0L0UMT4</accession>
<evidence type="ECO:0000313" key="2">
    <source>
        <dbReference type="Proteomes" id="UP000054564"/>
    </source>
</evidence>
<dbReference type="Proteomes" id="UP000054564">
    <property type="component" value="Unassembled WGS sequence"/>
</dbReference>
<proteinExistence type="predicted"/>
<gene>
    <name evidence="1" type="ORF">PSTG_18238</name>
</gene>
<dbReference type="OrthoDB" id="2504565at2759"/>
<protein>
    <submittedName>
        <fullName evidence="1">Uncharacterized protein</fullName>
    </submittedName>
</protein>
<dbReference type="Pfam" id="PF14223">
    <property type="entry name" value="Retrotran_gag_2"/>
    <property type="match status" value="1"/>
</dbReference>
<name>A0A0L0UMT4_9BASI</name>
<keyword evidence="2" id="KW-1185">Reference proteome</keyword>
<sequence>MSHVASQQPANRARCHQRLALLTFDINNVENFITEVHAIITRMHEVGIVLPTDLVGYNLVAKLPLSMSNLYQHITHSGRPMSVDLVLEHLQTFADDRRLVITAAPVQTTSQVALLAEPSKNVREVFIICCLLTLKVDAIIFILILDQTIKELLQINARKM</sequence>
<reference evidence="2" key="1">
    <citation type="submission" date="2014-03" db="EMBL/GenBank/DDBJ databases">
        <title>The Genome Sequence of Puccinia striiformis f. sp. tritici PST-78.</title>
        <authorList>
            <consortium name="The Broad Institute Genome Sequencing Platform"/>
            <person name="Cuomo C."/>
            <person name="Hulbert S."/>
            <person name="Chen X."/>
            <person name="Walker B."/>
            <person name="Young S.K."/>
            <person name="Zeng Q."/>
            <person name="Gargeya S."/>
            <person name="Fitzgerald M."/>
            <person name="Haas B."/>
            <person name="Abouelleil A."/>
            <person name="Alvarado L."/>
            <person name="Arachchi H.M."/>
            <person name="Berlin A.M."/>
            <person name="Chapman S.B."/>
            <person name="Goldberg J."/>
            <person name="Griggs A."/>
            <person name="Gujja S."/>
            <person name="Hansen M."/>
            <person name="Howarth C."/>
            <person name="Imamovic A."/>
            <person name="Larimer J."/>
            <person name="McCowan C."/>
            <person name="Montmayeur A."/>
            <person name="Murphy C."/>
            <person name="Neiman D."/>
            <person name="Pearson M."/>
            <person name="Priest M."/>
            <person name="Roberts A."/>
            <person name="Saif S."/>
            <person name="Shea T."/>
            <person name="Sisk P."/>
            <person name="Sykes S."/>
            <person name="Wortman J."/>
            <person name="Nusbaum C."/>
            <person name="Birren B."/>
        </authorList>
    </citation>
    <scope>NUCLEOTIDE SEQUENCE [LARGE SCALE GENOMIC DNA]</scope>
    <source>
        <strain evidence="2">race PST-78</strain>
    </source>
</reference>
<dbReference type="EMBL" id="AJIL01002261">
    <property type="protein sequence ID" value="KNE88362.1"/>
    <property type="molecule type" value="Genomic_DNA"/>
</dbReference>